<evidence type="ECO:0000256" key="6">
    <source>
        <dbReference type="ARBA" id="ARBA00022989"/>
    </source>
</evidence>
<dbReference type="InterPro" id="IPR036259">
    <property type="entry name" value="MFS_trans_sf"/>
</dbReference>
<dbReference type="Gene3D" id="1.20.1250.20">
    <property type="entry name" value="MFS general substrate transporter like domains"/>
    <property type="match status" value="1"/>
</dbReference>
<dbReference type="PROSITE" id="PS50850">
    <property type="entry name" value="MFS"/>
    <property type="match status" value="1"/>
</dbReference>
<evidence type="ECO:0000256" key="2">
    <source>
        <dbReference type="ARBA" id="ARBA00008537"/>
    </source>
</evidence>
<feature type="domain" description="Major facilitator superfamily (MFS) profile" evidence="9">
    <location>
        <begin position="25"/>
        <end position="515"/>
    </location>
</feature>
<evidence type="ECO:0000313" key="11">
    <source>
        <dbReference type="Proteomes" id="UP000238196"/>
    </source>
</evidence>
<feature type="transmembrane region" description="Helical" evidence="8">
    <location>
        <begin position="343"/>
        <end position="363"/>
    </location>
</feature>
<feature type="transmembrane region" description="Helical" evidence="8">
    <location>
        <begin position="402"/>
        <end position="429"/>
    </location>
</feature>
<dbReference type="Proteomes" id="UP000238196">
    <property type="component" value="Unassembled WGS sequence"/>
</dbReference>
<feature type="transmembrane region" description="Helical" evidence="8">
    <location>
        <begin position="242"/>
        <end position="261"/>
    </location>
</feature>
<feature type="transmembrane region" description="Helical" evidence="8">
    <location>
        <begin position="315"/>
        <end position="336"/>
    </location>
</feature>
<keyword evidence="7 8" id="KW-0472">Membrane</keyword>
<evidence type="ECO:0000259" key="9">
    <source>
        <dbReference type="PROSITE" id="PS50850"/>
    </source>
</evidence>
<feature type="transmembrane region" description="Helical" evidence="8">
    <location>
        <begin position="492"/>
        <end position="510"/>
    </location>
</feature>
<name>A0A2S5KTE8_9PROT</name>
<sequence>MYESLVDDPLEALKARYGTGYRLRAMLTVMLGTLSVLLASTMINVAIPQMMTTFHVAQTEAQWLVTGFLACMTASMLASAWFLREFGQRGSYVICIGLFALAAVLGGLSSNFWLLVLSRCLQGAMAGVIQPLGIITIYKLYPPEKRGTGMGIYGLGVILGPALGPALGGGLVDAFGWQSIFFASLPIAALALVMALRYMPKAPANQKPMPLDILGLIILLAAILGLLWAFSNGKMWGWSHPAILFALAVALLGGLSFIWRCKTTAHPLVHLDVFNAPGVWSCTLITLCLGASLYGSTYLIPLFSQQILYFTPTESGLLLMPAGIASALMFPVAGVLADRLPPYLSIMLGMLLFALSCLLFALIDQTAVFLWLVTIAIIGRVGISLIFPALNTGTLRLLPAQMLASGAALFSFIRQLGSAVGVNGVSIWLDWRQHLHHSQLQQGNAEQLWNNALSHYVYSWFTGHEQLQMLCQQDCSSQLNQLLPDMLGFSDSFLSMMLIALLILIPAWRLKTHIQPRPRVEAVVSNG</sequence>
<feature type="transmembrane region" description="Helical" evidence="8">
    <location>
        <begin position="90"/>
        <end position="115"/>
    </location>
</feature>
<keyword evidence="4" id="KW-1003">Cell membrane</keyword>
<feature type="transmembrane region" description="Helical" evidence="8">
    <location>
        <begin position="21"/>
        <end position="43"/>
    </location>
</feature>
<evidence type="ECO:0000256" key="8">
    <source>
        <dbReference type="SAM" id="Phobius"/>
    </source>
</evidence>
<evidence type="ECO:0000256" key="3">
    <source>
        <dbReference type="ARBA" id="ARBA00022448"/>
    </source>
</evidence>
<organism evidence="10 11">
    <name type="scientific">Proteobacteria bacterium 228</name>
    <dbReference type="NCBI Taxonomy" id="2083153"/>
    <lineage>
        <taxon>Bacteria</taxon>
        <taxon>Pseudomonadati</taxon>
        <taxon>Pseudomonadota</taxon>
    </lineage>
</organism>
<comment type="caution">
    <text evidence="10">The sequence shown here is derived from an EMBL/GenBank/DDBJ whole genome shotgun (WGS) entry which is preliminary data.</text>
</comment>
<dbReference type="GO" id="GO:0022857">
    <property type="term" value="F:transmembrane transporter activity"/>
    <property type="evidence" value="ECO:0007669"/>
    <property type="project" value="InterPro"/>
</dbReference>
<dbReference type="SUPFAM" id="SSF103473">
    <property type="entry name" value="MFS general substrate transporter"/>
    <property type="match status" value="2"/>
</dbReference>
<dbReference type="PANTHER" id="PTHR42718:SF9">
    <property type="entry name" value="MAJOR FACILITATOR SUPERFAMILY MULTIDRUG TRANSPORTER MFSC"/>
    <property type="match status" value="1"/>
</dbReference>
<proteinExistence type="inferred from homology"/>
<dbReference type="PRINTS" id="PR01036">
    <property type="entry name" value="TCRTETB"/>
</dbReference>
<feature type="transmembrane region" description="Helical" evidence="8">
    <location>
        <begin position="63"/>
        <end position="83"/>
    </location>
</feature>
<evidence type="ECO:0000256" key="1">
    <source>
        <dbReference type="ARBA" id="ARBA00004651"/>
    </source>
</evidence>
<feature type="transmembrane region" description="Helical" evidence="8">
    <location>
        <begin position="273"/>
        <end position="295"/>
    </location>
</feature>
<keyword evidence="5 8" id="KW-0812">Transmembrane</keyword>
<comment type="subcellular location">
    <subcellularLocation>
        <location evidence="1">Cell membrane</location>
        <topology evidence="1">Multi-pass membrane protein</topology>
    </subcellularLocation>
</comment>
<dbReference type="Gene3D" id="1.20.1720.10">
    <property type="entry name" value="Multidrug resistance protein D"/>
    <property type="match status" value="1"/>
</dbReference>
<dbReference type="InterPro" id="IPR020846">
    <property type="entry name" value="MFS_dom"/>
</dbReference>
<reference evidence="10 11" key="1">
    <citation type="submission" date="2018-02" db="EMBL/GenBank/DDBJ databases">
        <title>novel marine gammaproteobacteria from coastal saline agro ecosystem.</title>
        <authorList>
            <person name="Krishnan R."/>
            <person name="Ramesh Kumar N."/>
        </authorList>
    </citation>
    <scope>NUCLEOTIDE SEQUENCE [LARGE SCALE GENOMIC DNA]</scope>
    <source>
        <strain evidence="10 11">228</strain>
    </source>
</reference>
<protein>
    <submittedName>
        <fullName evidence="10">MFS transporter</fullName>
    </submittedName>
</protein>
<dbReference type="CDD" id="cd17503">
    <property type="entry name" value="MFS_LmrB_MDR_like"/>
    <property type="match status" value="1"/>
</dbReference>
<dbReference type="Pfam" id="PF07690">
    <property type="entry name" value="MFS_1"/>
    <property type="match status" value="1"/>
</dbReference>
<feature type="transmembrane region" description="Helical" evidence="8">
    <location>
        <begin position="180"/>
        <end position="199"/>
    </location>
</feature>
<dbReference type="NCBIfam" id="TIGR00711">
    <property type="entry name" value="efflux_EmrB"/>
    <property type="match status" value="1"/>
</dbReference>
<dbReference type="InterPro" id="IPR004638">
    <property type="entry name" value="EmrB-like"/>
</dbReference>
<evidence type="ECO:0000313" key="10">
    <source>
        <dbReference type="EMBL" id="PPC78124.1"/>
    </source>
</evidence>
<gene>
    <name evidence="10" type="ORF">C4K68_06895</name>
</gene>
<feature type="transmembrane region" description="Helical" evidence="8">
    <location>
        <begin position="369"/>
        <end position="390"/>
    </location>
</feature>
<dbReference type="AlphaFoldDB" id="A0A2S5KTE8"/>
<evidence type="ECO:0000256" key="4">
    <source>
        <dbReference type="ARBA" id="ARBA00022475"/>
    </source>
</evidence>
<evidence type="ECO:0000256" key="7">
    <source>
        <dbReference type="ARBA" id="ARBA00023136"/>
    </source>
</evidence>
<evidence type="ECO:0000256" key="5">
    <source>
        <dbReference type="ARBA" id="ARBA00022692"/>
    </source>
</evidence>
<dbReference type="GO" id="GO:0005886">
    <property type="term" value="C:plasma membrane"/>
    <property type="evidence" value="ECO:0007669"/>
    <property type="project" value="UniProtKB-SubCell"/>
</dbReference>
<dbReference type="PANTHER" id="PTHR42718">
    <property type="entry name" value="MAJOR FACILITATOR SUPERFAMILY MULTIDRUG TRANSPORTER MFSC"/>
    <property type="match status" value="1"/>
</dbReference>
<dbReference type="EMBL" id="PRLP01000020">
    <property type="protein sequence ID" value="PPC78124.1"/>
    <property type="molecule type" value="Genomic_DNA"/>
</dbReference>
<feature type="transmembrane region" description="Helical" evidence="8">
    <location>
        <begin position="150"/>
        <end position="168"/>
    </location>
</feature>
<feature type="transmembrane region" description="Helical" evidence="8">
    <location>
        <begin position="211"/>
        <end position="230"/>
    </location>
</feature>
<dbReference type="InterPro" id="IPR011701">
    <property type="entry name" value="MFS"/>
</dbReference>
<comment type="similarity">
    <text evidence="2">Belongs to the major facilitator superfamily. EmrB family.</text>
</comment>
<keyword evidence="6 8" id="KW-1133">Transmembrane helix</keyword>
<dbReference type="OrthoDB" id="9812189at2"/>
<keyword evidence="3" id="KW-0813">Transport</keyword>
<accession>A0A2S5KTE8</accession>